<dbReference type="AlphaFoldDB" id="A0A0F9K2H7"/>
<accession>A0A0F9K2H7</accession>
<comment type="caution">
    <text evidence="1">The sequence shown here is derived from an EMBL/GenBank/DDBJ whole genome shotgun (WGS) entry which is preliminary data.</text>
</comment>
<evidence type="ECO:0000313" key="1">
    <source>
        <dbReference type="EMBL" id="KKM16323.1"/>
    </source>
</evidence>
<organism evidence="1">
    <name type="scientific">marine sediment metagenome</name>
    <dbReference type="NCBI Taxonomy" id="412755"/>
    <lineage>
        <taxon>unclassified sequences</taxon>
        <taxon>metagenomes</taxon>
        <taxon>ecological metagenomes</taxon>
    </lineage>
</organism>
<reference evidence="1" key="1">
    <citation type="journal article" date="2015" name="Nature">
        <title>Complex archaea that bridge the gap between prokaryotes and eukaryotes.</title>
        <authorList>
            <person name="Spang A."/>
            <person name="Saw J.H."/>
            <person name="Jorgensen S.L."/>
            <person name="Zaremba-Niedzwiedzka K."/>
            <person name="Martijn J."/>
            <person name="Lind A.E."/>
            <person name="van Eijk R."/>
            <person name="Schleper C."/>
            <person name="Guy L."/>
            <person name="Ettema T.J."/>
        </authorList>
    </citation>
    <scope>NUCLEOTIDE SEQUENCE</scope>
</reference>
<sequence>MAETIIVVGHTEVDGYGNLWVTPQGGGEKIKIAKKRESLHPIFQQGQAVQLDWQTYNNKPYVANAKSVAGALPQPVPPPEVETPDQAQIDKDLKRVPAPQEIKHDKKDKAVSLSYAKDLACAKLIGISDMRRWADEFLKYIEGQ</sequence>
<protein>
    <submittedName>
        <fullName evidence="1">Uncharacterized protein</fullName>
    </submittedName>
</protein>
<name>A0A0F9K2H7_9ZZZZ</name>
<proteinExistence type="predicted"/>
<dbReference type="EMBL" id="LAZR01014700">
    <property type="protein sequence ID" value="KKM16323.1"/>
    <property type="molecule type" value="Genomic_DNA"/>
</dbReference>
<gene>
    <name evidence="1" type="ORF">LCGC14_1686980</name>
</gene>